<sequence length="93" mass="11197">MVWSPGVRILYCCRFREFIQGDGSIQLIPLRRGILSWLVRVCCTKVQARARKQHGRSKDMERVVARVLFRRNQWDTMTTRERIDNEGEWRMDQ</sequence>
<evidence type="ECO:0000313" key="2">
    <source>
        <dbReference type="Proteomes" id="UP001352852"/>
    </source>
</evidence>
<dbReference type="Proteomes" id="UP001352852">
    <property type="component" value="Unassembled WGS sequence"/>
</dbReference>
<reference evidence="1 2" key="1">
    <citation type="submission" date="2021-06" db="EMBL/GenBank/DDBJ databases">
        <authorList>
            <person name="Palmer J.M."/>
        </authorList>
    </citation>
    <scope>NUCLEOTIDE SEQUENCE [LARGE SCALE GENOMIC DNA]</scope>
    <source>
        <strain evidence="1 2">CL_MEX2019</strain>
        <tissue evidence="1">Muscle</tissue>
    </source>
</reference>
<name>A0ABU7CTX0_9TELE</name>
<keyword evidence="2" id="KW-1185">Reference proteome</keyword>
<dbReference type="EMBL" id="JAHUTJ010006052">
    <property type="protein sequence ID" value="MED6266149.1"/>
    <property type="molecule type" value="Genomic_DNA"/>
</dbReference>
<accession>A0ABU7CTX0</accession>
<protein>
    <submittedName>
        <fullName evidence="1">Uncharacterized protein</fullName>
    </submittedName>
</protein>
<gene>
    <name evidence="1" type="ORF">CHARACLAT_032722</name>
</gene>
<organism evidence="1 2">
    <name type="scientific">Characodon lateralis</name>
    <dbReference type="NCBI Taxonomy" id="208331"/>
    <lineage>
        <taxon>Eukaryota</taxon>
        <taxon>Metazoa</taxon>
        <taxon>Chordata</taxon>
        <taxon>Craniata</taxon>
        <taxon>Vertebrata</taxon>
        <taxon>Euteleostomi</taxon>
        <taxon>Actinopterygii</taxon>
        <taxon>Neopterygii</taxon>
        <taxon>Teleostei</taxon>
        <taxon>Neoteleostei</taxon>
        <taxon>Acanthomorphata</taxon>
        <taxon>Ovalentaria</taxon>
        <taxon>Atherinomorphae</taxon>
        <taxon>Cyprinodontiformes</taxon>
        <taxon>Goodeidae</taxon>
        <taxon>Characodon</taxon>
    </lineage>
</organism>
<evidence type="ECO:0000313" key="1">
    <source>
        <dbReference type="EMBL" id="MED6266149.1"/>
    </source>
</evidence>
<proteinExistence type="predicted"/>
<comment type="caution">
    <text evidence="1">The sequence shown here is derived from an EMBL/GenBank/DDBJ whole genome shotgun (WGS) entry which is preliminary data.</text>
</comment>